<protein>
    <recommendedName>
        <fullName evidence="4">Fimbrial protein</fullName>
    </recommendedName>
</protein>
<evidence type="ECO:0008006" key="4">
    <source>
        <dbReference type="Google" id="ProtNLM"/>
    </source>
</evidence>
<feature type="chain" id="PRO_5001937228" description="Fimbrial protein" evidence="1">
    <location>
        <begin position="29"/>
        <end position="248"/>
    </location>
</feature>
<dbReference type="OrthoDB" id="9917858at2"/>
<evidence type="ECO:0000313" key="2">
    <source>
        <dbReference type="EMBL" id="AIU73428.1"/>
    </source>
</evidence>
<accession>A0A097R3X6</accession>
<feature type="signal peptide" evidence="1">
    <location>
        <begin position="1"/>
        <end position="28"/>
    </location>
</feature>
<sequence length="248" mass="25725">MKVSRLKNNGLAWTLLPLLCSVISPVFAAGTVSDSAELKVAGTINPASCTLVLGTGAGTAGEVAYGNINSAMGNALKGSYQLLDESLLYDAVSVQCEAATIIGVTTTDDRASSVTASTTPVPTYNNDGTEFGNATHFMGLGTDNKGNSIGQYSGTFIDLKVDGVAANFSKCISELDATGASIEQGGALVVNNCPVGQSHLVMDTNNQALSGRVFTWDYAVRPLVKSPKDLDPNGFRLDGSITVQVDYL</sequence>
<reference evidence="2 3" key="1">
    <citation type="journal article" date="2014" name="Gut Pathog.">
        <title>Gene clusters of Hafnia alvei strain FB1 important in survival and pathogenesis: a draft genome perspective.</title>
        <authorList>
            <person name="Tan J.Y."/>
            <person name="Yin W.F."/>
            <person name="Chan K.G."/>
        </authorList>
    </citation>
    <scope>NUCLEOTIDE SEQUENCE [LARGE SCALE GENOMIC DNA]</scope>
    <source>
        <strain evidence="2 3">FB1</strain>
    </source>
</reference>
<name>A0A097R3X6_HAFAL</name>
<dbReference type="AlphaFoldDB" id="A0A097R3X6"/>
<dbReference type="Proteomes" id="UP000029986">
    <property type="component" value="Chromosome"/>
</dbReference>
<dbReference type="HOGENOM" id="CLU_1325958_0_0_6"/>
<organism evidence="2 3">
    <name type="scientific">Hafnia alvei FB1</name>
    <dbReference type="NCBI Taxonomy" id="1453496"/>
    <lineage>
        <taxon>Bacteria</taxon>
        <taxon>Pseudomonadati</taxon>
        <taxon>Pseudomonadota</taxon>
        <taxon>Gammaproteobacteria</taxon>
        <taxon>Enterobacterales</taxon>
        <taxon>Hafniaceae</taxon>
        <taxon>Hafnia</taxon>
    </lineage>
</organism>
<dbReference type="InterPro" id="IPR010546">
    <property type="entry name" value="DUF1120"/>
</dbReference>
<dbReference type="KEGG" id="hav:AT03_14210"/>
<gene>
    <name evidence="2" type="ORF">AT03_14210</name>
</gene>
<proteinExistence type="predicted"/>
<evidence type="ECO:0000313" key="3">
    <source>
        <dbReference type="Proteomes" id="UP000029986"/>
    </source>
</evidence>
<keyword evidence="1" id="KW-0732">Signal</keyword>
<dbReference type="EMBL" id="CP009706">
    <property type="protein sequence ID" value="AIU73428.1"/>
    <property type="molecule type" value="Genomic_DNA"/>
</dbReference>
<evidence type="ECO:0000256" key="1">
    <source>
        <dbReference type="SAM" id="SignalP"/>
    </source>
</evidence>
<keyword evidence="3" id="KW-1185">Reference proteome</keyword>
<dbReference type="RefSeq" id="WP_025798084.1">
    <property type="nucleotide sequence ID" value="NZ_CP009706.1"/>
</dbReference>
<dbReference type="Pfam" id="PF06551">
    <property type="entry name" value="DUF1120"/>
    <property type="match status" value="1"/>
</dbReference>
<dbReference type="PATRIC" id="fig|1453496.5.peg.2900"/>